<dbReference type="InterPro" id="IPR002347">
    <property type="entry name" value="SDR_fam"/>
</dbReference>
<dbReference type="GO" id="GO:0016491">
    <property type="term" value="F:oxidoreductase activity"/>
    <property type="evidence" value="ECO:0007669"/>
    <property type="project" value="UniProtKB-KW"/>
</dbReference>
<organism evidence="4 5">
    <name type="scientific">Rhizopogon vesiculosus</name>
    <dbReference type="NCBI Taxonomy" id="180088"/>
    <lineage>
        <taxon>Eukaryota</taxon>
        <taxon>Fungi</taxon>
        <taxon>Dikarya</taxon>
        <taxon>Basidiomycota</taxon>
        <taxon>Agaricomycotina</taxon>
        <taxon>Agaricomycetes</taxon>
        <taxon>Agaricomycetidae</taxon>
        <taxon>Boletales</taxon>
        <taxon>Suillineae</taxon>
        <taxon>Rhizopogonaceae</taxon>
        <taxon>Rhizopogon</taxon>
    </lineage>
</organism>
<evidence type="ECO:0000256" key="2">
    <source>
        <dbReference type="ARBA" id="ARBA00022857"/>
    </source>
</evidence>
<dbReference type="PANTHER" id="PTHR24321">
    <property type="entry name" value="DEHYDROGENASES, SHORT CHAIN"/>
    <property type="match status" value="1"/>
</dbReference>
<dbReference type="AlphaFoldDB" id="A0A1J8PW70"/>
<protein>
    <submittedName>
        <fullName evidence="4">Uncharacterized protein</fullName>
    </submittedName>
</protein>
<comment type="caution">
    <text evidence="4">The sequence shown here is derived from an EMBL/GenBank/DDBJ whole genome shotgun (WGS) entry which is preliminary data.</text>
</comment>
<dbReference type="InterPro" id="IPR036291">
    <property type="entry name" value="NAD(P)-bd_dom_sf"/>
</dbReference>
<dbReference type="PROSITE" id="PS00061">
    <property type="entry name" value="ADH_SHORT"/>
    <property type="match status" value="1"/>
</dbReference>
<keyword evidence="2" id="KW-0521">NADP</keyword>
<dbReference type="PANTHER" id="PTHR24321:SF8">
    <property type="entry name" value="ESTRADIOL 17-BETA-DEHYDROGENASE 8-RELATED"/>
    <property type="match status" value="1"/>
</dbReference>
<evidence type="ECO:0000256" key="1">
    <source>
        <dbReference type="ARBA" id="ARBA00006484"/>
    </source>
</evidence>
<evidence type="ECO:0000256" key="3">
    <source>
        <dbReference type="ARBA" id="ARBA00023002"/>
    </source>
</evidence>
<keyword evidence="5" id="KW-1185">Reference proteome</keyword>
<dbReference type="PRINTS" id="PR00081">
    <property type="entry name" value="GDHRDH"/>
</dbReference>
<dbReference type="STRING" id="180088.A0A1J8PW70"/>
<dbReference type="Proteomes" id="UP000183567">
    <property type="component" value="Unassembled WGS sequence"/>
</dbReference>
<name>A0A1J8PW70_9AGAM</name>
<reference evidence="4 5" key="1">
    <citation type="submission" date="2016-03" db="EMBL/GenBank/DDBJ databases">
        <title>Comparative genomics of the ectomycorrhizal sister species Rhizopogon vinicolor and Rhizopogon vesiculosus (Basidiomycota: Boletales) reveals a divergence of the mating type B locus.</title>
        <authorList>
            <person name="Mujic A.B."/>
            <person name="Kuo A."/>
            <person name="Tritt A."/>
            <person name="Lipzen A."/>
            <person name="Chen C."/>
            <person name="Johnson J."/>
            <person name="Sharma A."/>
            <person name="Barry K."/>
            <person name="Grigoriev I.V."/>
            <person name="Spatafora J.W."/>
        </authorList>
    </citation>
    <scope>NUCLEOTIDE SEQUENCE [LARGE SCALE GENOMIC DNA]</scope>
    <source>
        <strain evidence="4 5">AM-OR11-056</strain>
    </source>
</reference>
<dbReference type="SUPFAM" id="SSF51735">
    <property type="entry name" value="NAD(P)-binding Rossmann-fold domains"/>
    <property type="match status" value="1"/>
</dbReference>
<dbReference type="InterPro" id="IPR020904">
    <property type="entry name" value="Sc_DH/Rdtase_CS"/>
</dbReference>
<dbReference type="OrthoDB" id="498125at2759"/>
<keyword evidence="3" id="KW-0560">Oxidoreductase</keyword>
<dbReference type="Pfam" id="PF00106">
    <property type="entry name" value="adh_short"/>
    <property type="match status" value="1"/>
</dbReference>
<evidence type="ECO:0000313" key="5">
    <source>
        <dbReference type="Proteomes" id="UP000183567"/>
    </source>
</evidence>
<dbReference type="Gene3D" id="3.40.50.720">
    <property type="entry name" value="NAD(P)-binding Rossmann-like Domain"/>
    <property type="match status" value="1"/>
</dbReference>
<comment type="similarity">
    <text evidence="1">Belongs to the short-chain dehydrogenases/reductases (SDR) family.</text>
</comment>
<evidence type="ECO:0000313" key="4">
    <source>
        <dbReference type="EMBL" id="OJA12711.1"/>
    </source>
</evidence>
<sequence>MVKQGRGGRIIGASSISGKIGTPGCAAYCASKFAIRGLTQSAALELGKYGITVNSYAPGLIMTPMVLEIADRSGKSTSDETEKEMQTYNIQVQNFLLPRVISSSTQYLQLIGNRPLKHDGQTEDIASVVSYLASKEAHFITGQCVRLLCIDNTRY</sequence>
<dbReference type="EMBL" id="LVVM01004530">
    <property type="protein sequence ID" value="OJA12711.1"/>
    <property type="molecule type" value="Genomic_DNA"/>
</dbReference>
<proteinExistence type="inferred from homology"/>
<accession>A0A1J8PW70</accession>
<gene>
    <name evidence="4" type="ORF">AZE42_02865</name>
</gene>